<gene>
    <name evidence="3" type="ORF">PPG34_14625</name>
</gene>
<keyword evidence="4" id="KW-1185">Reference proteome</keyword>
<dbReference type="NCBIfam" id="NF041384">
    <property type="entry name" value="YHS_seleno_dom"/>
    <property type="match status" value="1"/>
</dbReference>
<evidence type="ECO:0000313" key="4">
    <source>
        <dbReference type="Proteomes" id="UP001250932"/>
    </source>
</evidence>
<protein>
    <submittedName>
        <fullName evidence="3">YHS domain-containing (Seleno)protein</fullName>
    </submittedName>
</protein>
<proteinExistence type="predicted"/>
<keyword evidence="1" id="KW-0732">Signal</keyword>
<feature type="signal peptide" evidence="1">
    <location>
        <begin position="1"/>
        <end position="23"/>
    </location>
</feature>
<evidence type="ECO:0000256" key="1">
    <source>
        <dbReference type="SAM" id="SignalP"/>
    </source>
</evidence>
<evidence type="ECO:0000313" key="3">
    <source>
        <dbReference type="EMBL" id="MDT7043589.1"/>
    </source>
</evidence>
<organism evidence="3 4">
    <name type="scientific">Candidatus Nitronereus thalassa</name>
    <dbReference type="NCBI Taxonomy" id="3020898"/>
    <lineage>
        <taxon>Bacteria</taxon>
        <taxon>Pseudomonadati</taxon>
        <taxon>Nitrospirota</taxon>
        <taxon>Nitrospiria</taxon>
        <taxon>Nitrospirales</taxon>
        <taxon>Nitrospiraceae</taxon>
        <taxon>Candidatus Nitronereus</taxon>
    </lineage>
</organism>
<dbReference type="InterPro" id="IPR007029">
    <property type="entry name" value="YHS_dom"/>
</dbReference>
<accession>A0ABU3KAT5</accession>
<reference evidence="3 4" key="1">
    <citation type="journal article" date="2023" name="ISME J.">
        <title>Cultivation and genomic characterization of novel and ubiquitous marine nitrite-oxidizing bacteria from the Nitrospirales.</title>
        <authorList>
            <person name="Mueller A.J."/>
            <person name="Daebeler A."/>
            <person name="Herbold C.W."/>
            <person name="Kirkegaard R.H."/>
            <person name="Daims H."/>
        </authorList>
    </citation>
    <scope>NUCLEOTIDE SEQUENCE [LARGE SCALE GENOMIC DNA]</scope>
    <source>
        <strain evidence="3 4">EB</strain>
    </source>
</reference>
<comment type="caution">
    <text evidence="3">The sequence shown here is derived from an EMBL/GenBank/DDBJ whole genome shotgun (WGS) entry which is preliminary data.</text>
</comment>
<evidence type="ECO:0000259" key="2">
    <source>
        <dbReference type="Pfam" id="PF04945"/>
    </source>
</evidence>
<feature type="domain" description="YHS" evidence="2">
    <location>
        <begin position="53"/>
        <end position="84"/>
    </location>
</feature>
<dbReference type="Pfam" id="PF04945">
    <property type="entry name" value="YHS"/>
    <property type="match status" value="1"/>
</dbReference>
<feature type="chain" id="PRO_5047533772" evidence="1">
    <location>
        <begin position="24"/>
        <end position="151"/>
    </location>
</feature>
<dbReference type="Proteomes" id="UP001250932">
    <property type="component" value="Unassembled WGS sequence"/>
</dbReference>
<dbReference type="EMBL" id="JAQOUE010000001">
    <property type="protein sequence ID" value="MDT7043589.1"/>
    <property type="molecule type" value="Genomic_DNA"/>
</dbReference>
<dbReference type="Gene3D" id="1.10.620.20">
    <property type="entry name" value="Ribonucleotide Reductase, subunit A"/>
    <property type="match status" value="1"/>
</dbReference>
<dbReference type="RefSeq" id="WP_313834155.1">
    <property type="nucleotide sequence ID" value="NZ_JAQOUE010000001.1"/>
</dbReference>
<sequence length="151" mass="16543">MNVKTFLPVVALFVAMVATPVFAQDVAHSTPGIGGYDPVAYFTEGAAKRGSGYHVADYQGVTYAFSSEKHKDIFEANPSKYAPAYGGWCAYGVAVGKKFVADPEVWKIVNGTLYVNLDRNIQAKWNKDIPGHIKTANENWKEIRDKAPADL</sequence>
<dbReference type="InterPro" id="IPR012348">
    <property type="entry name" value="RNR-like"/>
</dbReference>
<name>A0ABU3KAT5_9BACT</name>